<keyword evidence="3" id="KW-1185">Reference proteome</keyword>
<organism evidence="2 3">
    <name type="scientific">Ephemerocybe angulata</name>
    <dbReference type="NCBI Taxonomy" id="980116"/>
    <lineage>
        <taxon>Eukaryota</taxon>
        <taxon>Fungi</taxon>
        <taxon>Dikarya</taxon>
        <taxon>Basidiomycota</taxon>
        <taxon>Agaricomycotina</taxon>
        <taxon>Agaricomycetes</taxon>
        <taxon>Agaricomycetidae</taxon>
        <taxon>Agaricales</taxon>
        <taxon>Agaricineae</taxon>
        <taxon>Psathyrellaceae</taxon>
        <taxon>Ephemerocybe</taxon>
    </lineage>
</organism>
<dbReference type="Proteomes" id="UP000521943">
    <property type="component" value="Unassembled WGS sequence"/>
</dbReference>
<protein>
    <submittedName>
        <fullName evidence="2">CHAT domain-containing protein</fullName>
    </submittedName>
</protein>
<dbReference type="InterPro" id="IPR011990">
    <property type="entry name" value="TPR-like_helical_dom_sf"/>
</dbReference>
<name>A0A8H6HG86_9AGAR</name>
<sequence>MADINEAASALQRLVDLTPTSDAYLPNRLSNLGLALTGRFERTGDLSDISNAISQLQKAIMLTPEGHSELPGYLTNIGSAFTSRFERTGDLSDNTQAISAQRKAVDATPQGHDDLPTLLSNLCISLHQRFQRDRELSDNTEAVSMQKRAVELAGVGHPNLAAYLCNLGNMFMSRFEWTGELSDISEAVVAQQKAIALIPDGHGAIPILLRNLGNSFSRRFERTGDVSDITEAISAQRRAVDLTPQGDVELPGRLDSLSGALSRRFERTGELSDISEAISAQQKAIALAPQDHAYLPSLLTNLGVCLNHRFERTGNLSDITEAISAQQRGVDIAPPGHANLPSWLNNLGVSLYRRSKATGDMSDIDDAISTQQRAADVASLSGGHAAIPSILVSLGTSIEVRFERTGDVNDLNECISHYKAASISSLGSPQIRLGAAKDWAHSLTRYSPQSPEIITAFDIALSLVALIAGLEQTVRGRYTQLQGSSGLALEAAAAACTLGRVDKALEWLEQGRCLVWSQINNLRTPLDDLRLHDQDLAQRIADVSKRLENAGSSRAQSNISMSTTEKISLEDEGRAHLDLAKEWEGLLGTVRATPGFESFLRPPPCAFLMQHLPESGVIVVINVDKRRCDAIALRAGWDEPLHIPLPNFSTEKAIQYRVDLTSRLRARNLRVREAGESTLRDIEVSDSEVAPRGIWSAFAEKRGEDPLVHRVLRGLWEEVIKPILEALKLLKVDKSSESTPPRLWWCPTGPLSFLPLHAAGVYRGANPECVFDYVVSSYTPTVTAMNDRVKNRRPIDAETSGLFLTNQPNAPGASPISGTTKEVRAISEKARESQIRMEKLEGSDMTVNACLEHMQKFSSIHLACHGSQNAAEPLRSRFLFHQGSLELGTILKSNLKNADLAFLSACQTSTGEEKLSDEAVHLAAGMLAAGYRRVVGTMWSIGDQPAQDVAVKFYEHIFTQMKRTGGVAFDGTHSAYALHDATQQLRLSLDDSERSLLTWVPFVHFGY</sequence>
<evidence type="ECO:0000259" key="1">
    <source>
        <dbReference type="Pfam" id="PF12770"/>
    </source>
</evidence>
<comment type="caution">
    <text evidence="2">The sequence shown here is derived from an EMBL/GenBank/DDBJ whole genome shotgun (WGS) entry which is preliminary data.</text>
</comment>
<dbReference type="Gene3D" id="1.25.40.10">
    <property type="entry name" value="Tetratricopeptide repeat domain"/>
    <property type="match status" value="2"/>
</dbReference>
<dbReference type="PANTHER" id="PTHR19959:SF119">
    <property type="entry name" value="FUNGAL LIPASE-LIKE DOMAIN-CONTAINING PROTEIN"/>
    <property type="match status" value="1"/>
</dbReference>
<feature type="domain" description="CHAT" evidence="1">
    <location>
        <begin position="710"/>
        <end position="1006"/>
    </location>
</feature>
<dbReference type="OrthoDB" id="9991317at2759"/>
<reference evidence="2 3" key="1">
    <citation type="submission" date="2020-07" db="EMBL/GenBank/DDBJ databases">
        <title>Comparative genomics of pyrophilous fungi reveals a link between fire events and developmental genes.</title>
        <authorList>
            <consortium name="DOE Joint Genome Institute"/>
            <person name="Steindorff A.S."/>
            <person name="Carver A."/>
            <person name="Calhoun S."/>
            <person name="Stillman K."/>
            <person name="Liu H."/>
            <person name="Lipzen A."/>
            <person name="Pangilinan J."/>
            <person name="Labutti K."/>
            <person name="Bruns T.D."/>
            <person name="Grigoriev I.V."/>
        </authorList>
    </citation>
    <scope>NUCLEOTIDE SEQUENCE [LARGE SCALE GENOMIC DNA]</scope>
    <source>
        <strain evidence="2 3">CBS 144469</strain>
    </source>
</reference>
<accession>A0A8H6HG86</accession>
<dbReference type="AlphaFoldDB" id="A0A8H6HG86"/>
<dbReference type="InterPro" id="IPR024983">
    <property type="entry name" value="CHAT_dom"/>
</dbReference>
<proteinExistence type="predicted"/>
<dbReference type="EMBL" id="JACGCI010000099">
    <property type="protein sequence ID" value="KAF6745766.1"/>
    <property type="molecule type" value="Genomic_DNA"/>
</dbReference>
<dbReference type="SUPFAM" id="SSF48452">
    <property type="entry name" value="TPR-like"/>
    <property type="match status" value="1"/>
</dbReference>
<dbReference type="Pfam" id="PF12770">
    <property type="entry name" value="CHAT"/>
    <property type="match status" value="1"/>
</dbReference>
<gene>
    <name evidence="2" type="ORF">DFP72DRAFT_642813</name>
</gene>
<evidence type="ECO:0000313" key="3">
    <source>
        <dbReference type="Proteomes" id="UP000521943"/>
    </source>
</evidence>
<evidence type="ECO:0000313" key="2">
    <source>
        <dbReference type="EMBL" id="KAF6745766.1"/>
    </source>
</evidence>
<dbReference type="PANTHER" id="PTHR19959">
    <property type="entry name" value="KINESIN LIGHT CHAIN"/>
    <property type="match status" value="1"/>
</dbReference>